<reference evidence="1 2" key="1">
    <citation type="submission" date="2024-04" db="EMBL/GenBank/DDBJ databases">
        <authorList>
            <person name="Fracassetti M."/>
        </authorList>
    </citation>
    <scope>NUCLEOTIDE SEQUENCE [LARGE SCALE GENOMIC DNA]</scope>
</reference>
<gene>
    <name evidence="1" type="ORF">LTRI10_LOCUS20411</name>
</gene>
<keyword evidence="2" id="KW-1185">Reference proteome</keyword>
<organism evidence="1 2">
    <name type="scientific">Linum trigynum</name>
    <dbReference type="NCBI Taxonomy" id="586398"/>
    <lineage>
        <taxon>Eukaryota</taxon>
        <taxon>Viridiplantae</taxon>
        <taxon>Streptophyta</taxon>
        <taxon>Embryophyta</taxon>
        <taxon>Tracheophyta</taxon>
        <taxon>Spermatophyta</taxon>
        <taxon>Magnoliopsida</taxon>
        <taxon>eudicotyledons</taxon>
        <taxon>Gunneridae</taxon>
        <taxon>Pentapetalae</taxon>
        <taxon>rosids</taxon>
        <taxon>fabids</taxon>
        <taxon>Malpighiales</taxon>
        <taxon>Linaceae</taxon>
        <taxon>Linum</taxon>
    </lineage>
</organism>
<protein>
    <submittedName>
        <fullName evidence="1">Uncharacterized protein</fullName>
    </submittedName>
</protein>
<accession>A0AAV2DZV8</accession>
<dbReference type="AlphaFoldDB" id="A0AAV2DZV8"/>
<name>A0AAV2DZV8_9ROSI</name>
<dbReference type="EMBL" id="OZ034816">
    <property type="protein sequence ID" value="CAL1378860.1"/>
    <property type="molecule type" value="Genomic_DNA"/>
</dbReference>
<sequence length="102" mass="11482">MNEALFLVCLNEAYRYYDTLLESIEARVQGEAERGRVEEGLGRKLANAMTCKGFREMAGPDGDAGFNNLVPFLLERLASLSPRVIELASLPNHNRSHTKYHK</sequence>
<evidence type="ECO:0000313" key="2">
    <source>
        <dbReference type="Proteomes" id="UP001497516"/>
    </source>
</evidence>
<evidence type="ECO:0000313" key="1">
    <source>
        <dbReference type="EMBL" id="CAL1378860.1"/>
    </source>
</evidence>
<proteinExistence type="predicted"/>
<dbReference type="Proteomes" id="UP001497516">
    <property type="component" value="Chromosome 3"/>
</dbReference>